<dbReference type="GO" id="GO:0005524">
    <property type="term" value="F:ATP binding"/>
    <property type="evidence" value="ECO:0007669"/>
    <property type="project" value="UniProtKB-KW"/>
</dbReference>
<keyword evidence="3" id="KW-0347">Helicase</keyword>
<evidence type="ECO:0000256" key="3">
    <source>
        <dbReference type="ARBA" id="ARBA00022806"/>
    </source>
</evidence>
<dbReference type="Pfam" id="PF13482">
    <property type="entry name" value="RNase_H_2"/>
    <property type="match status" value="1"/>
</dbReference>
<reference evidence="8 10" key="2">
    <citation type="submission" date="2020-08" db="EMBL/GenBank/DDBJ databases">
        <title>Genomic Encyclopedia of Type Strains, Phase IV (KMG-IV): sequencing the most valuable type-strain genomes for metagenomic binning, comparative biology and taxonomic classification.</title>
        <authorList>
            <person name="Goeker M."/>
        </authorList>
    </citation>
    <scope>NUCLEOTIDE SEQUENCE [LARGE SCALE GENOMIC DNA]</scope>
    <source>
        <strain evidence="8 10">DSM 10368</strain>
    </source>
</reference>
<protein>
    <submittedName>
        <fullName evidence="7">Nuclease</fullName>
    </submittedName>
</protein>
<organism evidence="7 9">
    <name type="scientific">Aminobacter aminovorans</name>
    <name type="common">Chelatobacter heintzii</name>
    <dbReference type="NCBI Taxonomy" id="83263"/>
    <lineage>
        <taxon>Bacteria</taxon>
        <taxon>Pseudomonadati</taxon>
        <taxon>Pseudomonadota</taxon>
        <taxon>Alphaproteobacteria</taxon>
        <taxon>Hyphomicrobiales</taxon>
        <taxon>Phyllobacteriaceae</taxon>
        <taxon>Aminobacter</taxon>
    </lineage>
</organism>
<dbReference type="Pfam" id="PF13604">
    <property type="entry name" value="AAA_30"/>
    <property type="match status" value="1"/>
</dbReference>
<dbReference type="InterPro" id="IPR047187">
    <property type="entry name" value="SF1_C_Upf1"/>
</dbReference>
<dbReference type="EMBL" id="JACICB010000037">
    <property type="protein sequence ID" value="MBB3709871.1"/>
    <property type="molecule type" value="Genomic_DNA"/>
</dbReference>
<dbReference type="InterPro" id="IPR027417">
    <property type="entry name" value="P-loop_NTPase"/>
</dbReference>
<evidence type="ECO:0000259" key="5">
    <source>
        <dbReference type="Pfam" id="PF13087"/>
    </source>
</evidence>
<dbReference type="PANTHER" id="PTHR43788:SF8">
    <property type="entry name" value="DNA-BINDING PROTEIN SMUBP-2"/>
    <property type="match status" value="1"/>
</dbReference>
<dbReference type="InterPro" id="IPR012337">
    <property type="entry name" value="RNaseH-like_sf"/>
</dbReference>
<dbReference type="SUPFAM" id="SSF52540">
    <property type="entry name" value="P-loop containing nucleoside triphosphate hydrolases"/>
    <property type="match status" value="1"/>
</dbReference>
<evidence type="ECO:0000256" key="4">
    <source>
        <dbReference type="ARBA" id="ARBA00022840"/>
    </source>
</evidence>
<evidence type="ECO:0000313" key="10">
    <source>
        <dbReference type="Proteomes" id="UP000577697"/>
    </source>
</evidence>
<dbReference type="Pfam" id="PF13087">
    <property type="entry name" value="AAA_12"/>
    <property type="match status" value="1"/>
</dbReference>
<proteinExistence type="predicted"/>
<dbReference type="InterPro" id="IPR038720">
    <property type="entry name" value="YprB_RNase_H-like_dom"/>
</dbReference>
<dbReference type="SUPFAM" id="SSF53098">
    <property type="entry name" value="Ribonuclease H-like"/>
    <property type="match status" value="1"/>
</dbReference>
<dbReference type="EMBL" id="CP015005">
    <property type="protein sequence ID" value="AMS40144.1"/>
    <property type="molecule type" value="Genomic_DNA"/>
</dbReference>
<feature type="domain" description="YprB ribonuclease H-like" evidence="6">
    <location>
        <begin position="322"/>
        <end position="505"/>
    </location>
</feature>
<keyword evidence="2" id="KW-0378">Hydrolase</keyword>
<dbReference type="GO" id="GO:0016787">
    <property type="term" value="F:hydrolase activity"/>
    <property type="evidence" value="ECO:0007669"/>
    <property type="project" value="UniProtKB-KW"/>
</dbReference>
<keyword evidence="10" id="KW-1185">Reference proteome</keyword>
<dbReference type="AlphaFoldDB" id="A0AAC8YLK6"/>
<dbReference type="Proteomes" id="UP000075755">
    <property type="component" value="Chromosome"/>
</dbReference>
<evidence type="ECO:0000256" key="2">
    <source>
        <dbReference type="ARBA" id="ARBA00022801"/>
    </source>
</evidence>
<dbReference type="CDD" id="cd17934">
    <property type="entry name" value="DEXXQc_Upf1-like"/>
    <property type="match status" value="1"/>
</dbReference>
<dbReference type="KEGG" id="aak:AA2016_1209"/>
<evidence type="ECO:0000313" key="9">
    <source>
        <dbReference type="Proteomes" id="UP000075755"/>
    </source>
</evidence>
<evidence type="ECO:0000259" key="6">
    <source>
        <dbReference type="Pfam" id="PF13482"/>
    </source>
</evidence>
<dbReference type="GO" id="GO:0043139">
    <property type="term" value="F:5'-3' DNA helicase activity"/>
    <property type="evidence" value="ECO:0007669"/>
    <property type="project" value="TreeGrafter"/>
</dbReference>
<dbReference type="Gene3D" id="3.40.50.300">
    <property type="entry name" value="P-loop containing nucleotide triphosphate hydrolases"/>
    <property type="match status" value="2"/>
</dbReference>
<evidence type="ECO:0000313" key="8">
    <source>
        <dbReference type="EMBL" id="MBB3709871.1"/>
    </source>
</evidence>
<name>A0AAC8YLK6_AMIAI</name>
<reference evidence="7 9" key="1">
    <citation type="submission" date="2016-03" db="EMBL/GenBank/DDBJ databases">
        <title>Complete genome of Aminobacter aminovorans KCTC 2477.</title>
        <authorList>
            <person name="Kim K.M."/>
        </authorList>
    </citation>
    <scope>NUCLEOTIDE SEQUENCE [LARGE SCALE GENOMIC DNA]</scope>
    <source>
        <strain evidence="7 9">KCTC 2477</strain>
    </source>
</reference>
<gene>
    <name evidence="7" type="ORF">AA2016_1209</name>
    <name evidence="8" type="ORF">FHS67_006230</name>
</gene>
<evidence type="ECO:0000256" key="1">
    <source>
        <dbReference type="ARBA" id="ARBA00022741"/>
    </source>
</evidence>
<dbReference type="InterPro" id="IPR050534">
    <property type="entry name" value="Coronavir_polyprotein_1ab"/>
</dbReference>
<feature type="domain" description="DNA2/NAM7 helicase-like C-terminal" evidence="5">
    <location>
        <begin position="924"/>
        <end position="1100"/>
    </location>
</feature>
<keyword evidence="1" id="KW-0547">Nucleotide-binding</keyword>
<dbReference type="CDD" id="cd18808">
    <property type="entry name" value="SF1_C_Upf1"/>
    <property type="match status" value="1"/>
</dbReference>
<sequence length="1128" mass="124461">MQLRGKEWQFSSQDLGGYLNCRHLTALELRIARGTLARPKPWDPSLEALWERGARHERDFVEYLAAQGHAITVIPGVDIDISAVDATRAAMETGAPAIVQAALQADAWVGRADVLLRVERPSALGTWSYEPWDTKLSRDTKAATIQQLCLYAELLGAMQGVVPETVHVVTPWSDLVPQSFRVADYSAYYRRVRSGLLGAVAADPPAETYPHPVPHCEICAWRNDCDAKRHQDDHLSLVAGISSIQIVELNANGISTLAGLAAMPLPMQWRPERGSRLGFERVREQARIQLETRKARALRFETLPIEAGFGLAALPDPSPADIYLDFEGDRFVGERGQEYLLGYAFSEGANALTYRALWGLTRKAEKQAFEAFIDFVIERWQANPNLHIYHFGGYESGALKRLMGRYATREEELDRILRGRLLVDLLGVTRHAIRAGVESYSIKRLEPLFGFVRATDLPDANIALTRLHTRLELGDADGIKPEEIQVVTSYNRDDCLSTHALHLWLEQLRGQAVASGTKVDRPAPGDGRPNENVTEWLARIMPLVEALTKGVPDDALERTTEQHGRWLLAQLLDFHRREAKASWWEYFRLADLDAEELIEEKAGLSSLAFEATVGGTEKCPVHRYRFPPQETDLRPGKKLRAVGGKNIGSVEAIDAVERTVDIKKAQVAADFHPHGVFVHEHVGADPMMEALVRIAEYVQERGLEGAGPYQAARDLLLRVPPRWANGGPVRYEGEETLAAALRIAGMLEAGVLPIQGPPGAGKTYTGSRMISELVRQGRRVGIVANSHAVIRNLIDAVIERADEQGLNLTCVQKAAEKEADCHRLRFLSKNGDLITALHGAAQVGGGTAWLWSSPEAFDSADVLFVDEAAQMSLANVLAVSQAARTVVLLGDPRQLDQPMQGTHPEGTDTSALDHVLAGAQTIGPEQGLFLEETWRLHPDICAFTSELFYEGKLHARPGLEQQVVQGAVHGSGLRYLPVPHASNHNCSPEEAEVVASLVHAIIEGGTNWTDKDTKQHPVGLEDILIITPYNAQVYELSSRLPGARIGTVDKFQGQEAPIAIYSLASSSHVDAPRGMEFLYSLNRLNVATSRARCLSFLVCSPILLEAECRNPRQMQLANSFCRFVEMAR</sequence>
<keyword evidence="4" id="KW-0067">ATP-binding</keyword>
<dbReference type="RefSeq" id="WP_067966007.1">
    <property type="nucleotide sequence ID" value="NZ_CP015005.1"/>
</dbReference>
<dbReference type="InterPro" id="IPR019993">
    <property type="entry name" value="RecB_nuclease_TM0106_put"/>
</dbReference>
<dbReference type="InterPro" id="IPR041679">
    <property type="entry name" value="DNA2/NAM7-like_C"/>
</dbReference>
<dbReference type="Proteomes" id="UP000577697">
    <property type="component" value="Unassembled WGS sequence"/>
</dbReference>
<dbReference type="NCBIfam" id="TIGR03491">
    <property type="entry name" value="TM0106 family RecB-like putative nuclease"/>
    <property type="match status" value="1"/>
</dbReference>
<dbReference type="PANTHER" id="PTHR43788">
    <property type="entry name" value="DNA2/NAM7 HELICASE FAMILY MEMBER"/>
    <property type="match status" value="1"/>
</dbReference>
<evidence type="ECO:0000313" key="7">
    <source>
        <dbReference type="EMBL" id="AMS40144.1"/>
    </source>
</evidence>
<accession>A0AAC8YLK6</accession>